<feature type="transmembrane region" description="Helical" evidence="1">
    <location>
        <begin position="6"/>
        <end position="32"/>
    </location>
</feature>
<evidence type="ECO:0000313" key="3">
    <source>
        <dbReference type="Proteomes" id="UP000041770"/>
    </source>
</evidence>
<organism evidence="2 3">
    <name type="scientific">Vibrio cholerae</name>
    <dbReference type="NCBI Taxonomy" id="666"/>
    <lineage>
        <taxon>Bacteria</taxon>
        <taxon>Pseudomonadati</taxon>
        <taxon>Pseudomonadota</taxon>
        <taxon>Gammaproteobacteria</taxon>
        <taxon>Vibrionales</taxon>
        <taxon>Vibrionaceae</taxon>
        <taxon>Vibrio</taxon>
    </lineage>
</organism>
<dbReference type="Proteomes" id="UP000041770">
    <property type="component" value="Unassembled WGS sequence"/>
</dbReference>
<name>A0A656AYQ6_VIBCL</name>
<protein>
    <submittedName>
        <fullName evidence="2">Uncharacterized protein</fullName>
    </submittedName>
</protein>
<keyword evidence="1" id="KW-1133">Transmembrane helix</keyword>
<gene>
    <name evidence="2" type="ORF">ERS013200_04335</name>
</gene>
<reference evidence="2 3" key="1">
    <citation type="submission" date="2015-07" db="EMBL/GenBank/DDBJ databases">
        <authorList>
            <consortium name="Pathogen Informatics"/>
        </authorList>
    </citation>
    <scope>NUCLEOTIDE SEQUENCE [LARGE SCALE GENOMIC DNA]</scope>
    <source>
        <strain evidence="2 3">A316</strain>
    </source>
</reference>
<accession>A0A656AYQ6</accession>
<keyword evidence="1" id="KW-0472">Membrane</keyword>
<feature type="transmembrane region" description="Helical" evidence="1">
    <location>
        <begin position="53"/>
        <end position="73"/>
    </location>
</feature>
<evidence type="ECO:0000256" key="1">
    <source>
        <dbReference type="SAM" id="Phobius"/>
    </source>
</evidence>
<proteinExistence type="predicted"/>
<dbReference type="EMBL" id="CWQY01000134">
    <property type="protein sequence ID" value="CSD52689.1"/>
    <property type="molecule type" value="Genomic_DNA"/>
</dbReference>
<dbReference type="AlphaFoldDB" id="A0A656AYQ6"/>
<keyword evidence="1" id="KW-0812">Transmembrane</keyword>
<evidence type="ECO:0000313" key="2">
    <source>
        <dbReference type="EMBL" id="CSD52689.1"/>
    </source>
</evidence>
<sequence length="84" mass="8985">MDSSTIAFIVPGSGSFLNGITIKCLPTFFAMSEKTLSARPSSKVLTLMTGKDNLIGISSLSICCVISLIAYPLNKFRLVDHLTS</sequence>